<dbReference type="InterPro" id="IPR019405">
    <property type="entry name" value="Lactonase_7-beta_prop"/>
</dbReference>
<protein>
    <submittedName>
        <fullName evidence="4">6-phosphogluconolactonase</fullName>
        <ecNumber evidence="4">3.1.1.31</ecNumber>
    </submittedName>
</protein>
<dbReference type="AlphaFoldDB" id="A0A517RGW9"/>
<keyword evidence="4" id="KW-0378">Hydrolase</keyword>
<name>A0A517RGW9_9PLAN</name>
<dbReference type="PROSITE" id="PS51318">
    <property type="entry name" value="TAT"/>
    <property type="match status" value="1"/>
</dbReference>
<dbReference type="KEGG" id="gaz:Pan241w_32160"/>
<dbReference type="GO" id="GO:0006006">
    <property type="term" value="P:glucose metabolic process"/>
    <property type="evidence" value="ECO:0007669"/>
    <property type="project" value="UniProtKB-KW"/>
</dbReference>
<dbReference type="GO" id="GO:0017057">
    <property type="term" value="F:6-phosphogluconolactonase activity"/>
    <property type="evidence" value="ECO:0007669"/>
    <property type="project" value="UniProtKB-EC"/>
</dbReference>
<dbReference type="EC" id="3.1.1.31" evidence="4"/>
<dbReference type="InterPro" id="IPR015943">
    <property type="entry name" value="WD40/YVTN_repeat-like_dom_sf"/>
</dbReference>
<dbReference type="GO" id="GO:0005829">
    <property type="term" value="C:cytosol"/>
    <property type="evidence" value="ECO:0007669"/>
    <property type="project" value="TreeGrafter"/>
</dbReference>
<dbReference type="Proteomes" id="UP000317171">
    <property type="component" value="Chromosome"/>
</dbReference>
<dbReference type="SUPFAM" id="SSF51004">
    <property type="entry name" value="C-terminal (heme d1) domain of cytochrome cd1-nitrite reductase"/>
    <property type="match status" value="1"/>
</dbReference>
<sequence precursor="true">MNLPRQSRRWFLKSSFAMSGAIPLVAGLAQAKLNDTSKPLMAYVGTFSSPLQDVLETQVDLPPGNGRGIHLFQINRETGAMTPAGIHAMGTSPSCLAVNAAGTHLYSTNETDRVGKEKHGTVSSFTISKHDGSLKPLNTVSSGGAGPTYVSIHPSGRFLLIANYFGGSVAVLPILQDGQLGEATDIKNDAGKIGPTTATNAPEGSFAISGHDRTHAHMIQSDPSGRFVLHVDLGLDKIYIWKFDEKTGKLTANDPPAISLPPGDGPRHFHFHPNGRWFYSIQEEGSTIVLFDYDSEEGKLTSRQTLSTLPAEFVGSNFCSEILVSDDGKFVYAGNRLHDSIGIFSVGAKGELTYIGEEWTRGNYPRSFSFDPTGEFLYCCNQRADSVAIFQVDKATGKLKFTNQYAAVGNPSHIVFLDLSKRVD</sequence>
<evidence type="ECO:0000313" key="4">
    <source>
        <dbReference type="EMBL" id="QDT43118.1"/>
    </source>
</evidence>
<keyword evidence="3" id="KW-0732">Signal</keyword>
<organism evidence="4 5">
    <name type="scientific">Gimesia alba</name>
    <dbReference type="NCBI Taxonomy" id="2527973"/>
    <lineage>
        <taxon>Bacteria</taxon>
        <taxon>Pseudomonadati</taxon>
        <taxon>Planctomycetota</taxon>
        <taxon>Planctomycetia</taxon>
        <taxon>Planctomycetales</taxon>
        <taxon>Planctomycetaceae</taxon>
        <taxon>Gimesia</taxon>
    </lineage>
</organism>
<proteinExistence type="inferred from homology"/>
<evidence type="ECO:0000256" key="2">
    <source>
        <dbReference type="ARBA" id="ARBA00022526"/>
    </source>
</evidence>
<feature type="signal peptide" evidence="3">
    <location>
        <begin position="1"/>
        <end position="31"/>
    </location>
</feature>
<evidence type="ECO:0000313" key="5">
    <source>
        <dbReference type="Proteomes" id="UP000317171"/>
    </source>
</evidence>
<dbReference type="InterPro" id="IPR011048">
    <property type="entry name" value="Haem_d1_sf"/>
</dbReference>
<dbReference type="RefSeq" id="WP_145217469.1">
    <property type="nucleotide sequence ID" value="NZ_CP036269.1"/>
</dbReference>
<evidence type="ECO:0000256" key="3">
    <source>
        <dbReference type="SAM" id="SignalP"/>
    </source>
</evidence>
<accession>A0A517RGW9</accession>
<evidence type="ECO:0000256" key="1">
    <source>
        <dbReference type="ARBA" id="ARBA00005564"/>
    </source>
</evidence>
<gene>
    <name evidence="4" type="primary">pgl_2</name>
    <name evidence="4" type="ORF">Pan241w_32160</name>
</gene>
<dbReference type="OrthoDB" id="9790815at2"/>
<dbReference type="EMBL" id="CP036269">
    <property type="protein sequence ID" value="QDT43118.1"/>
    <property type="molecule type" value="Genomic_DNA"/>
</dbReference>
<keyword evidence="2" id="KW-0313">Glucose metabolism</keyword>
<dbReference type="InterPro" id="IPR006311">
    <property type="entry name" value="TAT_signal"/>
</dbReference>
<comment type="similarity">
    <text evidence="1">Belongs to the cycloisomerase 2 family.</text>
</comment>
<dbReference type="FunFam" id="2.130.10.10:FF:000306">
    <property type="entry name" value="3-carboxymuconate cyclase"/>
    <property type="match status" value="1"/>
</dbReference>
<feature type="chain" id="PRO_5021804383" evidence="3">
    <location>
        <begin position="32"/>
        <end position="424"/>
    </location>
</feature>
<keyword evidence="2" id="KW-0119">Carbohydrate metabolism</keyword>
<dbReference type="InterPro" id="IPR050282">
    <property type="entry name" value="Cycloisomerase_2"/>
</dbReference>
<reference evidence="4 5" key="1">
    <citation type="submission" date="2019-02" db="EMBL/GenBank/DDBJ databases">
        <title>Deep-cultivation of Planctomycetes and their phenomic and genomic characterization uncovers novel biology.</title>
        <authorList>
            <person name="Wiegand S."/>
            <person name="Jogler M."/>
            <person name="Boedeker C."/>
            <person name="Pinto D."/>
            <person name="Vollmers J."/>
            <person name="Rivas-Marin E."/>
            <person name="Kohn T."/>
            <person name="Peeters S.H."/>
            <person name="Heuer A."/>
            <person name="Rast P."/>
            <person name="Oberbeckmann S."/>
            <person name="Bunk B."/>
            <person name="Jeske O."/>
            <person name="Meyerdierks A."/>
            <person name="Storesund J.E."/>
            <person name="Kallscheuer N."/>
            <person name="Luecker S."/>
            <person name="Lage O.M."/>
            <person name="Pohl T."/>
            <person name="Merkel B.J."/>
            <person name="Hornburger P."/>
            <person name="Mueller R.-W."/>
            <person name="Bruemmer F."/>
            <person name="Labrenz M."/>
            <person name="Spormann A.M."/>
            <person name="Op den Camp H."/>
            <person name="Overmann J."/>
            <person name="Amann R."/>
            <person name="Jetten M.S.M."/>
            <person name="Mascher T."/>
            <person name="Medema M.H."/>
            <person name="Devos D.P."/>
            <person name="Kaster A.-K."/>
            <person name="Ovreas L."/>
            <person name="Rohde M."/>
            <person name="Galperin M.Y."/>
            <person name="Jogler C."/>
        </authorList>
    </citation>
    <scope>NUCLEOTIDE SEQUENCE [LARGE SCALE GENOMIC DNA]</scope>
    <source>
        <strain evidence="4 5">Pan241w</strain>
    </source>
</reference>
<dbReference type="Pfam" id="PF10282">
    <property type="entry name" value="Lactonase"/>
    <property type="match status" value="1"/>
</dbReference>
<dbReference type="PANTHER" id="PTHR30344">
    <property type="entry name" value="6-PHOSPHOGLUCONOLACTONASE-RELATED"/>
    <property type="match status" value="1"/>
</dbReference>
<dbReference type="PANTHER" id="PTHR30344:SF1">
    <property type="entry name" value="6-PHOSPHOGLUCONOLACTONASE"/>
    <property type="match status" value="1"/>
</dbReference>
<keyword evidence="5" id="KW-1185">Reference proteome</keyword>
<dbReference type="Gene3D" id="2.130.10.10">
    <property type="entry name" value="YVTN repeat-like/Quinoprotein amine dehydrogenase"/>
    <property type="match status" value="1"/>
</dbReference>